<keyword evidence="2" id="KW-0325">Glycoprotein</keyword>
<feature type="domain" description="Sulfotransferase" evidence="3">
    <location>
        <begin position="6"/>
        <end position="182"/>
    </location>
</feature>
<sequence>MKMTDIDFLIIGATKSATTWLQKSLQADPNVFMPGPELHFFSREYHRGEDWYLSRFSEATDGQLIGEKSNSYLEDAQAAARISRSLPHAKLVVQLRNPIDRAYSDYCMLYRRGEVGRDIDRYLDPEKPQTARFIGAGEYYHHLQIYFELFPAEQILVTLYETIKTEPERQLETVRTFIGLEPDKSASFMRPKVKDKTTPMLNPRMRRVLRPVKPLVAPMRGNNLFQKVHGALASEMRYEPLPAHLRDALIEYYKSDVEALSRMLGRDLSGWLRSPTMGFSA</sequence>
<evidence type="ECO:0000313" key="4">
    <source>
        <dbReference type="EMBL" id="MXN67429.1"/>
    </source>
</evidence>
<organism evidence="4 5">
    <name type="scientific">Stappia sediminis</name>
    <dbReference type="NCBI Taxonomy" id="2692190"/>
    <lineage>
        <taxon>Bacteria</taxon>
        <taxon>Pseudomonadati</taxon>
        <taxon>Pseudomonadota</taxon>
        <taxon>Alphaproteobacteria</taxon>
        <taxon>Hyphomicrobiales</taxon>
        <taxon>Stappiaceae</taxon>
        <taxon>Stappia</taxon>
    </lineage>
</organism>
<dbReference type="AlphaFoldDB" id="A0A7X3LYB9"/>
<evidence type="ECO:0000259" key="3">
    <source>
        <dbReference type="Pfam" id="PF00685"/>
    </source>
</evidence>
<name>A0A7X3LYB9_9HYPH</name>
<dbReference type="GO" id="GO:0008146">
    <property type="term" value="F:sulfotransferase activity"/>
    <property type="evidence" value="ECO:0007669"/>
    <property type="project" value="InterPro"/>
</dbReference>
<evidence type="ECO:0000256" key="1">
    <source>
        <dbReference type="ARBA" id="ARBA00022679"/>
    </source>
</evidence>
<dbReference type="EMBL" id="WUMV01000010">
    <property type="protein sequence ID" value="MXN67429.1"/>
    <property type="molecule type" value="Genomic_DNA"/>
</dbReference>
<keyword evidence="5" id="KW-1185">Reference proteome</keyword>
<dbReference type="Pfam" id="PF00685">
    <property type="entry name" value="Sulfotransfer_1"/>
    <property type="match status" value="1"/>
</dbReference>
<protein>
    <submittedName>
        <fullName evidence="4">Sulfotransferase</fullName>
    </submittedName>
</protein>
<dbReference type="SUPFAM" id="SSF52540">
    <property type="entry name" value="P-loop containing nucleoside triphosphate hydrolases"/>
    <property type="match status" value="1"/>
</dbReference>
<dbReference type="Proteomes" id="UP000433101">
    <property type="component" value="Unassembled WGS sequence"/>
</dbReference>
<dbReference type="PANTHER" id="PTHR10605:SF56">
    <property type="entry name" value="BIFUNCTIONAL HEPARAN SULFATE N-DEACETYLASE_N-SULFOTRANSFERASE"/>
    <property type="match status" value="1"/>
</dbReference>
<reference evidence="4 5" key="1">
    <citation type="submission" date="2019-12" db="EMBL/GenBank/DDBJ databases">
        <authorList>
            <person name="Li M."/>
        </authorList>
    </citation>
    <scope>NUCLEOTIDE SEQUENCE [LARGE SCALE GENOMIC DNA]</scope>
    <source>
        <strain evidence="4 5">GBMRC 2046</strain>
    </source>
</reference>
<dbReference type="InterPro" id="IPR027417">
    <property type="entry name" value="P-loop_NTPase"/>
</dbReference>
<proteinExistence type="predicted"/>
<dbReference type="InterPro" id="IPR000863">
    <property type="entry name" value="Sulfotransferase_dom"/>
</dbReference>
<dbReference type="PANTHER" id="PTHR10605">
    <property type="entry name" value="HEPARAN SULFATE SULFOTRANSFERASE"/>
    <property type="match status" value="1"/>
</dbReference>
<evidence type="ECO:0000313" key="5">
    <source>
        <dbReference type="Proteomes" id="UP000433101"/>
    </source>
</evidence>
<dbReference type="Gene3D" id="3.40.50.300">
    <property type="entry name" value="P-loop containing nucleotide triphosphate hydrolases"/>
    <property type="match status" value="1"/>
</dbReference>
<comment type="caution">
    <text evidence="4">The sequence shown here is derived from an EMBL/GenBank/DDBJ whole genome shotgun (WGS) entry which is preliminary data.</text>
</comment>
<dbReference type="InterPro" id="IPR037359">
    <property type="entry name" value="NST/OST"/>
</dbReference>
<evidence type="ECO:0000256" key="2">
    <source>
        <dbReference type="ARBA" id="ARBA00023180"/>
    </source>
</evidence>
<gene>
    <name evidence="4" type="ORF">GR183_21185</name>
</gene>
<keyword evidence="1 4" id="KW-0808">Transferase</keyword>
<accession>A0A7X3LYB9</accession>